<gene>
    <name evidence="3" type="ORF">LCGC14_3014350</name>
</gene>
<dbReference type="EMBL" id="LAZR01062474">
    <property type="protein sequence ID" value="KKK61436.1"/>
    <property type="molecule type" value="Genomic_DNA"/>
</dbReference>
<protein>
    <recommendedName>
        <fullName evidence="2">HTH araC/xylS-type domain-containing protein</fullName>
    </recommendedName>
</protein>
<accession>A0A0F8ZNC4</accession>
<dbReference type="PANTHER" id="PTHR47894">
    <property type="entry name" value="HTH-TYPE TRANSCRIPTIONAL REGULATOR GADX"/>
    <property type="match status" value="1"/>
</dbReference>
<dbReference type="InterPro" id="IPR032687">
    <property type="entry name" value="AraC-type_N"/>
</dbReference>
<dbReference type="GO" id="GO:0000976">
    <property type="term" value="F:transcription cis-regulatory region binding"/>
    <property type="evidence" value="ECO:0007669"/>
    <property type="project" value="TreeGrafter"/>
</dbReference>
<dbReference type="AlphaFoldDB" id="A0A0F8ZNC4"/>
<dbReference type="GO" id="GO:0003700">
    <property type="term" value="F:DNA-binding transcription factor activity"/>
    <property type="evidence" value="ECO:0007669"/>
    <property type="project" value="InterPro"/>
</dbReference>
<proteinExistence type="predicted"/>
<dbReference type="InterPro" id="IPR018060">
    <property type="entry name" value="HTH_AraC"/>
</dbReference>
<reference evidence="3" key="1">
    <citation type="journal article" date="2015" name="Nature">
        <title>Complex archaea that bridge the gap between prokaryotes and eukaryotes.</title>
        <authorList>
            <person name="Spang A."/>
            <person name="Saw J.H."/>
            <person name="Jorgensen S.L."/>
            <person name="Zaremba-Niedzwiedzka K."/>
            <person name="Martijn J."/>
            <person name="Lind A.E."/>
            <person name="van Eijk R."/>
            <person name="Schleper C."/>
            <person name="Guy L."/>
            <person name="Ettema T.J."/>
        </authorList>
    </citation>
    <scope>NUCLEOTIDE SEQUENCE</scope>
</reference>
<dbReference type="SMART" id="SM00342">
    <property type="entry name" value="HTH_ARAC"/>
    <property type="match status" value="1"/>
</dbReference>
<feature type="domain" description="HTH araC/xylS-type" evidence="2">
    <location>
        <begin position="233"/>
        <end position="311"/>
    </location>
</feature>
<organism evidence="3">
    <name type="scientific">marine sediment metagenome</name>
    <dbReference type="NCBI Taxonomy" id="412755"/>
    <lineage>
        <taxon>unclassified sequences</taxon>
        <taxon>metagenomes</taxon>
        <taxon>ecological metagenomes</taxon>
    </lineage>
</organism>
<sequence>MNQVRLAAIAGFNELVRELNGDPAAVLLKAGLSPTFFADHNDDDMMGYEKAEDLLQTAADATQCSYFGALLGTKQDIHLLGIIGYVMQQSTDVRTALNELCQHFSLHVKDAATISIDIVGDYASFAYTTLCPMKSSQQSSELAIAESMIVLKAVCGAGWKPYAVNFTHKAPENITPYAKIFKVPVNFSQDQTQILFPKTYLSQPILQADPVLNKILQNHIGQLKSDAKQDLCSQVETLIRRTLPTASCSIENIASLMAVHRRTLHRMLKEQGSSFTELLEKVRKSIAAERLQNSDITIIQLSDYLGYADNT</sequence>
<keyword evidence="1" id="KW-0238">DNA-binding</keyword>
<feature type="non-terminal residue" evidence="3">
    <location>
        <position position="311"/>
    </location>
</feature>
<dbReference type="Gene3D" id="1.10.10.60">
    <property type="entry name" value="Homeodomain-like"/>
    <property type="match status" value="1"/>
</dbReference>
<dbReference type="PROSITE" id="PS01124">
    <property type="entry name" value="HTH_ARAC_FAMILY_2"/>
    <property type="match status" value="1"/>
</dbReference>
<evidence type="ECO:0000259" key="2">
    <source>
        <dbReference type="PROSITE" id="PS01124"/>
    </source>
</evidence>
<comment type="caution">
    <text evidence="3">The sequence shown here is derived from an EMBL/GenBank/DDBJ whole genome shotgun (WGS) entry which is preliminary data.</text>
</comment>
<dbReference type="PANTHER" id="PTHR47894:SF4">
    <property type="entry name" value="HTH-TYPE TRANSCRIPTIONAL REGULATOR GADX"/>
    <property type="match status" value="1"/>
</dbReference>
<name>A0A0F8ZNC4_9ZZZZ</name>
<evidence type="ECO:0000256" key="1">
    <source>
        <dbReference type="ARBA" id="ARBA00023125"/>
    </source>
</evidence>
<dbReference type="GO" id="GO:0005829">
    <property type="term" value="C:cytosol"/>
    <property type="evidence" value="ECO:0007669"/>
    <property type="project" value="TreeGrafter"/>
</dbReference>
<evidence type="ECO:0000313" key="3">
    <source>
        <dbReference type="EMBL" id="KKK61436.1"/>
    </source>
</evidence>
<dbReference type="Pfam" id="PF12625">
    <property type="entry name" value="Arabinose_bd"/>
    <property type="match status" value="1"/>
</dbReference>